<feature type="transmembrane region" description="Helical" evidence="2">
    <location>
        <begin position="44"/>
        <end position="62"/>
    </location>
</feature>
<evidence type="ECO:0000313" key="6">
    <source>
        <dbReference type="Proteomes" id="UP000281549"/>
    </source>
</evidence>
<keyword evidence="2" id="KW-1133">Transmembrane helix</keyword>
<feature type="transmembrane region" description="Helical" evidence="2">
    <location>
        <begin position="184"/>
        <end position="205"/>
    </location>
</feature>
<feature type="transmembrane region" description="Helical" evidence="2">
    <location>
        <begin position="6"/>
        <end position="24"/>
    </location>
</feature>
<proteinExistence type="predicted"/>
<feature type="region of interest" description="Disordered" evidence="1">
    <location>
        <begin position="250"/>
        <end position="272"/>
    </location>
</feature>
<feature type="transmembrane region" description="Helical" evidence="2">
    <location>
        <begin position="211"/>
        <end position="233"/>
    </location>
</feature>
<dbReference type="Proteomes" id="UP000281549">
    <property type="component" value="Unassembled WGS sequence"/>
</dbReference>
<reference evidence="3 5" key="1">
    <citation type="journal article" date="2013" name="Curr. Biol.">
        <title>Shared signatures of parasitism and phylogenomics unite Cryptomycota and microsporidia.</title>
        <authorList>
            <person name="James T.Y."/>
            <person name="Pelin A."/>
            <person name="Bonen L."/>
            <person name="Ahrendt S."/>
            <person name="Sain D."/>
            <person name="Corradi N."/>
            <person name="Stajich J.E."/>
        </authorList>
    </citation>
    <scope>NUCLEOTIDE SEQUENCE [LARGE SCALE GENOMIC DNA]</scope>
    <source>
        <strain evidence="3">CSF55</strain>
        <strain evidence="3">CSF55</strain>
    </source>
</reference>
<keyword evidence="2" id="KW-0812">Transmembrane</keyword>
<sequence>MDIDIARAYLGGFISMFLIVNIVITILRVRSDAIQKINPLRSRLAMGVTTFLTIYSISFVIIATKPTEATSNRVIPFLLVGCACIGTCFLTTLSSLKHVAVLLNVNNRLRTQRVIIVVLVTTAIAMIAIGFNDIIKSVTLPVKYSVMYGALSFINVVIALFVGGFLFCFQLWKKIRGMAENRKMFIVILTSVNILNMLVIGLWLFVGISIFIFSGTIYLTPITIICQSTILLLENVGDLITKELANRERTKMSNNTNGNNKITATNQRSSVN</sequence>
<evidence type="ECO:0000313" key="5">
    <source>
        <dbReference type="Proteomes" id="UP000030755"/>
    </source>
</evidence>
<reference evidence="4" key="3">
    <citation type="submission" date="2018-08" db="EMBL/GenBank/DDBJ databases">
        <title>Leveraging single-cell genomics to expand the Fungal Tree of Life.</title>
        <authorList>
            <consortium name="DOE Joint Genome Institute"/>
            <person name="Ahrendt S.R."/>
            <person name="Quandt C.A."/>
            <person name="Ciobanu D."/>
            <person name="Clum A."/>
            <person name="Salamov A."/>
            <person name="Andreopoulos B."/>
            <person name="Cheng J.-F."/>
            <person name="Woyke T."/>
            <person name="Pelin A."/>
            <person name="Henrissat B."/>
            <person name="Reynolds N."/>
            <person name="Benny G.L."/>
            <person name="Smith M.E."/>
            <person name="James T.Y."/>
            <person name="Grigoriev I.V."/>
        </authorList>
    </citation>
    <scope>NUCLEOTIDE SEQUENCE</scope>
    <source>
        <strain evidence="4">CSF55</strain>
    </source>
</reference>
<dbReference type="EMBL" id="KE560971">
    <property type="protein sequence ID" value="EPZ34251.1"/>
    <property type="molecule type" value="Genomic_DNA"/>
</dbReference>
<gene>
    <name evidence="3" type="ORF">O9G_001864</name>
    <name evidence="4" type="ORF">ROZALSC1DRAFT_30842</name>
</gene>
<accession>A0A075AVA2</accession>
<dbReference type="EMBL" id="ML005893">
    <property type="protein sequence ID" value="RKP17338.1"/>
    <property type="molecule type" value="Genomic_DNA"/>
</dbReference>
<reference evidence="6" key="2">
    <citation type="journal article" date="2018" name="Nat. Microbiol.">
        <title>Leveraging single-cell genomics to expand the fungal tree of life.</title>
        <authorList>
            <person name="Ahrendt S.R."/>
            <person name="Quandt C.A."/>
            <person name="Ciobanu D."/>
            <person name="Clum A."/>
            <person name="Salamov A."/>
            <person name="Andreopoulos B."/>
            <person name="Cheng J.F."/>
            <person name="Woyke T."/>
            <person name="Pelin A."/>
            <person name="Henrissat B."/>
            <person name="Reynolds N.K."/>
            <person name="Benny G.L."/>
            <person name="Smith M.E."/>
            <person name="James T.Y."/>
            <person name="Grigoriev I.V."/>
        </authorList>
    </citation>
    <scope>NUCLEOTIDE SEQUENCE [LARGE SCALE GENOMIC DNA]</scope>
    <source>
        <strain evidence="6">CSF55</strain>
    </source>
</reference>
<dbReference type="HOGENOM" id="CLU_1023611_0_0_1"/>
<feature type="transmembrane region" description="Helical" evidence="2">
    <location>
        <begin position="74"/>
        <end position="93"/>
    </location>
</feature>
<feature type="transmembrane region" description="Helical" evidence="2">
    <location>
        <begin position="147"/>
        <end position="172"/>
    </location>
</feature>
<evidence type="ECO:0000256" key="1">
    <source>
        <dbReference type="SAM" id="MobiDB-lite"/>
    </source>
</evidence>
<evidence type="ECO:0000313" key="3">
    <source>
        <dbReference type="EMBL" id="EPZ34251.1"/>
    </source>
</evidence>
<feature type="compositionally biased region" description="Polar residues" evidence="1">
    <location>
        <begin position="252"/>
        <end position="272"/>
    </location>
</feature>
<evidence type="ECO:0000256" key="2">
    <source>
        <dbReference type="SAM" id="Phobius"/>
    </source>
</evidence>
<feature type="transmembrane region" description="Helical" evidence="2">
    <location>
        <begin position="114"/>
        <end position="135"/>
    </location>
</feature>
<dbReference type="Proteomes" id="UP000030755">
    <property type="component" value="Unassembled WGS sequence"/>
</dbReference>
<protein>
    <submittedName>
        <fullName evidence="3">Uncharacterized protein</fullName>
    </submittedName>
</protein>
<dbReference type="AlphaFoldDB" id="A0A075AVA2"/>
<evidence type="ECO:0000313" key="4">
    <source>
        <dbReference type="EMBL" id="RKP17338.1"/>
    </source>
</evidence>
<keyword evidence="2" id="KW-0472">Membrane</keyword>
<name>A0A075AVA2_ROZAC</name>
<keyword evidence="5" id="KW-1185">Reference proteome</keyword>
<organism evidence="3 5">
    <name type="scientific">Rozella allomycis (strain CSF55)</name>
    <dbReference type="NCBI Taxonomy" id="988480"/>
    <lineage>
        <taxon>Eukaryota</taxon>
        <taxon>Fungi</taxon>
        <taxon>Fungi incertae sedis</taxon>
        <taxon>Cryptomycota</taxon>
        <taxon>Cryptomycota incertae sedis</taxon>
        <taxon>Rozella</taxon>
    </lineage>
</organism>